<keyword evidence="6 9" id="KW-1133">Transmembrane helix</keyword>
<evidence type="ECO:0000256" key="1">
    <source>
        <dbReference type="ARBA" id="ARBA00004429"/>
    </source>
</evidence>
<feature type="transmembrane region" description="Helical" evidence="9">
    <location>
        <begin position="12"/>
        <end position="34"/>
    </location>
</feature>
<dbReference type="STRING" id="121821.GCA_001870675_01412"/>
<feature type="transmembrane region" description="Helical" evidence="9">
    <location>
        <begin position="132"/>
        <end position="151"/>
    </location>
</feature>
<comment type="subcellular location">
    <subcellularLocation>
        <location evidence="1 9">Cell inner membrane</location>
        <topology evidence="1 9">Multi-pass membrane protein</topology>
    </subcellularLocation>
</comment>
<keyword evidence="12" id="KW-1185">Reference proteome</keyword>
<dbReference type="AlphaFoldDB" id="A0A2W7PXW2"/>
<sequence>MVVRIANWMLRGIDATVDFICATSLLAVTAVVFFNAMGRYLFSFALVGAEELARLLTVYLCFFGAYVLLRRDGHVSVDIITLVVPAGLLRLLRGVVGMVAGVTMLYLAWYSWQLVGFSMRTGQQASTLPVPRYVFFLPVAVSASLMVVASVDKVVRAITNTLPPLPGWTDETVAADADKGKAR</sequence>
<dbReference type="PANTHER" id="PTHR35011">
    <property type="entry name" value="2,3-DIKETO-L-GULONATE TRAP TRANSPORTER SMALL PERMEASE PROTEIN YIAM"/>
    <property type="match status" value="1"/>
</dbReference>
<comment type="similarity">
    <text evidence="8 9">Belongs to the TRAP transporter small permease family.</text>
</comment>
<evidence type="ECO:0000256" key="7">
    <source>
        <dbReference type="ARBA" id="ARBA00023136"/>
    </source>
</evidence>
<evidence type="ECO:0000259" key="10">
    <source>
        <dbReference type="Pfam" id="PF04290"/>
    </source>
</evidence>
<dbReference type="EMBL" id="QKZQ01000027">
    <property type="protein sequence ID" value="PZX36757.1"/>
    <property type="molecule type" value="Genomic_DNA"/>
</dbReference>
<dbReference type="GO" id="GO:0005886">
    <property type="term" value="C:plasma membrane"/>
    <property type="evidence" value="ECO:0007669"/>
    <property type="project" value="UniProtKB-SubCell"/>
</dbReference>
<accession>A0A2W7PXW2</accession>
<dbReference type="PANTHER" id="PTHR35011:SF2">
    <property type="entry name" value="2,3-DIKETO-L-GULONATE TRAP TRANSPORTER SMALL PERMEASE PROTEIN YIAM"/>
    <property type="match status" value="1"/>
</dbReference>
<evidence type="ECO:0000313" key="12">
    <source>
        <dbReference type="Proteomes" id="UP000249364"/>
    </source>
</evidence>
<comment type="function">
    <text evidence="9">Part of the tripartite ATP-independent periplasmic (TRAP) transport system.</text>
</comment>
<evidence type="ECO:0000256" key="5">
    <source>
        <dbReference type="ARBA" id="ARBA00022692"/>
    </source>
</evidence>
<evidence type="ECO:0000256" key="8">
    <source>
        <dbReference type="ARBA" id="ARBA00038436"/>
    </source>
</evidence>
<organism evidence="11 12">
    <name type="scientific">Roseinatronobacter thiooxidans</name>
    <dbReference type="NCBI Taxonomy" id="121821"/>
    <lineage>
        <taxon>Bacteria</taxon>
        <taxon>Pseudomonadati</taxon>
        <taxon>Pseudomonadota</taxon>
        <taxon>Alphaproteobacteria</taxon>
        <taxon>Rhodobacterales</taxon>
        <taxon>Paracoccaceae</taxon>
        <taxon>Roseinatronobacter</taxon>
    </lineage>
</organism>
<evidence type="ECO:0000256" key="9">
    <source>
        <dbReference type="RuleBase" id="RU369079"/>
    </source>
</evidence>
<keyword evidence="4 9" id="KW-0997">Cell inner membrane</keyword>
<comment type="caution">
    <text evidence="11">The sequence shown here is derived from an EMBL/GenBank/DDBJ whole genome shotgun (WGS) entry which is preliminary data.</text>
</comment>
<dbReference type="RefSeq" id="WP_084386336.1">
    <property type="nucleotide sequence ID" value="NZ_MEHT01000027.1"/>
</dbReference>
<protein>
    <recommendedName>
        <fullName evidence="9">TRAP transporter small permease protein</fullName>
    </recommendedName>
</protein>
<keyword evidence="7 9" id="KW-0472">Membrane</keyword>
<dbReference type="Pfam" id="PF04290">
    <property type="entry name" value="DctQ"/>
    <property type="match status" value="1"/>
</dbReference>
<dbReference type="OrthoDB" id="4964541at2"/>
<dbReference type="GO" id="GO:0022857">
    <property type="term" value="F:transmembrane transporter activity"/>
    <property type="evidence" value="ECO:0007669"/>
    <property type="project" value="UniProtKB-UniRule"/>
</dbReference>
<feature type="domain" description="Tripartite ATP-independent periplasmic transporters DctQ component" evidence="10">
    <location>
        <begin position="29"/>
        <end position="159"/>
    </location>
</feature>
<dbReference type="InterPro" id="IPR007387">
    <property type="entry name" value="TRAP_DctQ"/>
</dbReference>
<evidence type="ECO:0000313" key="11">
    <source>
        <dbReference type="EMBL" id="PZX36757.1"/>
    </source>
</evidence>
<dbReference type="InterPro" id="IPR055348">
    <property type="entry name" value="DctQ"/>
</dbReference>
<comment type="subunit">
    <text evidence="9">The complex comprises the extracytoplasmic solute receptor protein and the two transmembrane proteins.</text>
</comment>
<proteinExistence type="inferred from homology"/>
<feature type="transmembrane region" description="Helical" evidence="9">
    <location>
        <begin position="40"/>
        <end position="69"/>
    </location>
</feature>
<keyword evidence="5 9" id="KW-0812">Transmembrane</keyword>
<evidence type="ECO:0000256" key="6">
    <source>
        <dbReference type="ARBA" id="ARBA00022989"/>
    </source>
</evidence>
<feature type="transmembrane region" description="Helical" evidence="9">
    <location>
        <begin position="90"/>
        <end position="112"/>
    </location>
</feature>
<dbReference type="Proteomes" id="UP000249364">
    <property type="component" value="Unassembled WGS sequence"/>
</dbReference>
<keyword evidence="2 9" id="KW-0813">Transport</keyword>
<evidence type="ECO:0000256" key="3">
    <source>
        <dbReference type="ARBA" id="ARBA00022475"/>
    </source>
</evidence>
<evidence type="ECO:0000256" key="4">
    <source>
        <dbReference type="ARBA" id="ARBA00022519"/>
    </source>
</evidence>
<evidence type="ECO:0000256" key="2">
    <source>
        <dbReference type="ARBA" id="ARBA00022448"/>
    </source>
</evidence>
<gene>
    <name evidence="11" type="ORF">LY56_03364</name>
</gene>
<name>A0A2W7PXW2_9RHOB</name>
<dbReference type="GO" id="GO:0015740">
    <property type="term" value="P:C4-dicarboxylate transport"/>
    <property type="evidence" value="ECO:0007669"/>
    <property type="project" value="TreeGrafter"/>
</dbReference>
<reference evidence="11 12" key="1">
    <citation type="submission" date="2018-06" db="EMBL/GenBank/DDBJ databases">
        <title>Genomic Encyclopedia of Archaeal and Bacterial Type Strains, Phase II (KMG-II): from individual species to whole genera.</title>
        <authorList>
            <person name="Goeker M."/>
        </authorList>
    </citation>
    <scope>NUCLEOTIDE SEQUENCE [LARGE SCALE GENOMIC DNA]</scope>
    <source>
        <strain evidence="11 12">DSM 13087</strain>
    </source>
</reference>
<keyword evidence="3" id="KW-1003">Cell membrane</keyword>